<keyword evidence="2 3" id="KW-0067">ATP-binding</keyword>
<dbReference type="PROSITE" id="PS00107">
    <property type="entry name" value="PROTEIN_KINASE_ATP"/>
    <property type="match status" value="1"/>
</dbReference>
<dbReference type="GO" id="GO:0004674">
    <property type="term" value="F:protein serine/threonine kinase activity"/>
    <property type="evidence" value="ECO:0007669"/>
    <property type="project" value="UniProtKB-KW"/>
</dbReference>
<evidence type="ECO:0000313" key="5">
    <source>
        <dbReference type="EMBL" id="MBC1302303.1"/>
    </source>
</evidence>
<keyword evidence="5" id="KW-0808">Transferase</keyword>
<dbReference type="EMBL" id="JACKZP010000031">
    <property type="protein sequence ID" value="MBC1302303.1"/>
    <property type="molecule type" value="Genomic_DNA"/>
</dbReference>
<evidence type="ECO:0000256" key="2">
    <source>
        <dbReference type="ARBA" id="ARBA00022840"/>
    </source>
</evidence>
<dbReference type="GeneID" id="58723821"/>
<comment type="caution">
    <text evidence="5">The sequence shown here is derived from an EMBL/GenBank/DDBJ whole genome shotgun (WGS) entry which is preliminary data.</text>
</comment>
<sequence length="354" mass="39961">MQVIGTLTYKKIQQIGVGQGCNSQVFLIDEEQLGGLLVAKEVDKRRFHSSQTYFQEAKIIFASQNPNVVPINYACETPNTITLVMPYFSKGSLADRIQQNPLSLTEVIRMAQGVLNGLHHIHIKNYLHLDIKPSNIFFSNTDQPMIADFGQSDSLDQNGIVHSPQMYFHTLPPESFPPNATATVESDIYLMGVTLYRAINGDQIFNSQKIPINSQLDFIILQDAIQRGKLPDQNYFLPHVTQSLRKVIRKALNVDPKKRYKSAIELADALGKIEIPLDWNTQISSNGDILWIASQGKGKPYLGVELVKNLHDLWNVNVFTDNQGTRRKKLQYCRESLTFSDAETHLEKTFATLA</sequence>
<dbReference type="SMART" id="SM00220">
    <property type="entry name" value="S_TKc"/>
    <property type="match status" value="1"/>
</dbReference>
<dbReference type="InterPro" id="IPR000719">
    <property type="entry name" value="Prot_kinase_dom"/>
</dbReference>
<dbReference type="Proteomes" id="UP000570851">
    <property type="component" value="Unassembled WGS sequence"/>
</dbReference>
<evidence type="ECO:0000256" key="3">
    <source>
        <dbReference type="PROSITE-ProRule" id="PRU10141"/>
    </source>
</evidence>
<dbReference type="Pfam" id="PF00069">
    <property type="entry name" value="Pkinase"/>
    <property type="match status" value="1"/>
</dbReference>
<organism evidence="5 6">
    <name type="scientific">Trichormus variabilis N2B</name>
    <dbReference type="NCBI Taxonomy" id="2681315"/>
    <lineage>
        <taxon>Bacteria</taxon>
        <taxon>Bacillati</taxon>
        <taxon>Cyanobacteriota</taxon>
        <taxon>Cyanophyceae</taxon>
        <taxon>Nostocales</taxon>
        <taxon>Nostocaceae</taxon>
        <taxon>Trichormus</taxon>
    </lineage>
</organism>
<dbReference type="RefSeq" id="WP_011318000.1">
    <property type="nucleotide sequence ID" value="NZ_JACKZP010000031.1"/>
</dbReference>
<keyword evidence="1 3" id="KW-0547">Nucleotide-binding</keyword>
<feature type="domain" description="Protein kinase" evidence="4">
    <location>
        <begin position="11"/>
        <end position="271"/>
    </location>
</feature>
<dbReference type="PROSITE" id="PS00108">
    <property type="entry name" value="PROTEIN_KINASE_ST"/>
    <property type="match status" value="1"/>
</dbReference>
<protein>
    <submittedName>
        <fullName evidence="5">Serine/threonine protein kinase</fullName>
    </submittedName>
</protein>
<dbReference type="PANTHER" id="PTHR24347">
    <property type="entry name" value="SERINE/THREONINE-PROTEIN KINASE"/>
    <property type="match status" value="1"/>
</dbReference>
<dbReference type="InterPro" id="IPR011009">
    <property type="entry name" value="Kinase-like_dom_sf"/>
</dbReference>
<keyword evidence="6" id="KW-1185">Reference proteome</keyword>
<dbReference type="InterPro" id="IPR008271">
    <property type="entry name" value="Ser/Thr_kinase_AS"/>
</dbReference>
<accession>A0ABR6S7Q0</accession>
<dbReference type="InterPro" id="IPR017441">
    <property type="entry name" value="Protein_kinase_ATP_BS"/>
</dbReference>
<dbReference type="Gene3D" id="1.10.510.10">
    <property type="entry name" value="Transferase(Phosphotransferase) domain 1"/>
    <property type="match status" value="1"/>
</dbReference>
<reference evidence="5 6" key="1">
    <citation type="submission" date="2019-11" db="EMBL/GenBank/DDBJ databases">
        <title>Comparison of genomes from free-living endosymbiotic cyanobacteria isolated from Azolla.</title>
        <authorList>
            <person name="Thiel T."/>
            <person name="Pratte B."/>
        </authorList>
    </citation>
    <scope>NUCLEOTIDE SEQUENCE [LARGE SCALE GENOMIC DNA]</scope>
    <source>
        <strain evidence="5 6">N2B</strain>
    </source>
</reference>
<evidence type="ECO:0000259" key="4">
    <source>
        <dbReference type="PROSITE" id="PS50011"/>
    </source>
</evidence>
<dbReference type="SUPFAM" id="SSF56112">
    <property type="entry name" value="Protein kinase-like (PK-like)"/>
    <property type="match status" value="1"/>
</dbReference>
<dbReference type="PROSITE" id="PS50011">
    <property type="entry name" value="PROTEIN_KINASE_DOM"/>
    <property type="match status" value="1"/>
</dbReference>
<evidence type="ECO:0000313" key="6">
    <source>
        <dbReference type="Proteomes" id="UP000570851"/>
    </source>
</evidence>
<dbReference type="CDD" id="cd14014">
    <property type="entry name" value="STKc_PknB_like"/>
    <property type="match status" value="1"/>
</dbReference>
<keyword evidence="5" id="KW-0723">Serine/threonine-protein kinase</keyword>
<gene>
    <name evidence="5" type="ORF">GNE12_10295</name>
</gene>
<proteinExistence type="predicted"/>
<feature type="binding site" evidence="3">
    <location>
        <position position="40"/>
    </location>
    <ligand>
        <name>ATP</name>
        <dbReference type="ChEBI" id="CHEBI:30616"/>
    </ligand>
</feature>
<keyword evidence="5" id="KW-0418">Kinase</keyword>
<name>A0ABR6S7Q0_ANAVA</name>
<evidence type="ECO:0000256" key="1">
    <source>
        <dbReference type="ARBA" id="ARBA00022741"/>
    </source>
</evidence>